<evidence type="ECO:0000259" key="6">
    <source>
        <dbReference type="PROSITE" id="PS51352"/>
    </source>
</evidence>
<comment type="similarity">
    <text evidence="1">Belongs to the thioredoxin family. DsbA subfamily.</text>
</comment>
<evidence type="ECO:0000256" key="1">
    <source>
        <dbReference type="ARBA" id="ARBA00005791"/>
    </source>
</evidence>
<keyword evidence="8" id="KW-1185">Reference proteome</keyword>
<keyword evidence="2" id="KW-0732">Signal</keyword>
<keyword evidence="4" id="KW-1015">Disulfide bond</keyword>
<gene>
    <name evidence="7" type="ORF">N781_17145</name>
</gene>
<organism evidence="7 8">
    <name type="scientific">Pontibacillus halophilus JSM 076056 = DSM 19796</name>
    <dbReference type="NCBI Taxonomy" id="1385510"/>
    <lineage>
        <taxon>Bacteria</taxon>
        <taxon>Bacillati</taxon>
        <taxon>Bacillota</taxon>
        <taxon>Bacilli</taxon>
        <taxon>Bacillales</taxon>
        <taxon>Bacillaceae</taxon>
        <taxon>Pontibacillus</taxon>
    </lineage>
</organism>
<dbReference type="AlphaFoldDB" id="A0A0A5GMJ8"/>
<proteinExistence type="inferred from homology"/>
<dbReference type="SUPFAM" id="SSF52833">
    <property type="entry name" value="Thioredoxin-like"/>
    <property type="match status" value="1"/>
</dbReference>
<dbReference type="InterPro" id="IPR012336">
    <property type="entry name" value="Thioredoxin-like_fold"/>
</dbReference>
<evidence type="ECO:0000256" key="4">
    <source>
        <dbReference type="ARBA" id="ARBA00023157"/>
    </source>
</evidence>
<dbReference type="PANTHER" id="PTHR13887">
    <property type="entry name" value="GLUTATHIONE S-TRANSFERASE KAPPA"/>
    <property type="match status" value="1"/>
</dbReference>
<accession>A0A0A5GMJ8</accession>
<dbReference type="InterPro" id="IPR036249">
    <property type="entry name" value="Thioredoxin-like_sf"/>
</dbReference>
<reference evidence="7 8" key="1">
    <citation type="submission" date="2013-08" db="EMBL/GenBank/DDBJ databases">
        <authorList>
            <person name="Huang J."/>
            <person name="Wang G."/>
        </authorList>
    </citation>
    <scope>NUCLEOTIDE SEQUENCE [LARGE SCALE GENOMIC DNA]</scope>
    <source>
        <strain evidence="7 8">JSM 076056</strain>
    </source>
</reference>
<sequence length="219" mass="24725">MFIGVLLVVVVGIVLLAVYSTNQDKKQGGESAGPVSISYEGQPYMGEEDAPVKVIEFGDYKCPFCKDFEVNTVPSLVEDIVEPGYAQFYFMNTPFINVDSDRGAQFAEAVYAELGSDPYWEFHSKLFQKQPNDPSYEEIDLMTEQYLTDTLSSVVSDEEAQRVVEVYDEEQFEEAVQTDLDYANDLQISQTPTLVVNGEIFEGNYEELVQHVKELAEEE</sequence>
<evidence type="ECO:0000313" key="7">
    <source>
        <dbReference type="EMBL" id="KGX92448.1"/>
    </source>
</evidence>
<dbReference type="Gene3D" id="3.40.30.10">
    <property type="entry name" value="Glutaredoxin"/>
    <property type="match status" value="1"/>
</dbReference>
<evidence type="ECO:0000256" key="2">
    <source>
        <dbReference type="ARBA" id="ARBA00022729"/>
    </source>
</evidence>
<keyword evidence="3" id="KW-0560">Oxidoreductase</keyword>
<evidence type="ECO:0000313" key="8">
    <source>
        <dbReference type="Proteomes" id="UP000030528"/>
    </source>
</evidence>
<feature type="domain" description="Thioredoxin" evidence="6">
    <location>
        <begin position="9"/>
        <end position="217"/>
    </location>
</feature>
<dbReference type="GO" id="GO:0016491">
    <property type="term" value="F:oxidoreductase activity"/>
    <property type="evidence" value="ECO:0007669"/>
    <property type="project" value="UniProtKB-KW"/>
</dbReference>
<protein>
    <submittedName>
        <fullName evidence="7">Thiol-disulfide oxidoreductase</fullName>
    </submittedName>
</protein>
<dbReference type="PROSITE" id="PS51352">
    <property type="entry name" value="THIOREDOXIN_2"/>
    <property type="match status" value="1"/>
</dbReference>
<dbReference type="Proteomes" id="UP000030528">
    <property type="component" value="Unassembled WGS sequence"/>
</dbReference>
<dbReference type="PANTHER" id="PTHR13887:SF14">
    <property type="entry name" value="DISULFIDE BOND FORMATION PROTEIN D"/>
    <property type="match status" value="1"/>
</dbReference>
<dbReference type="Pfam" id="PF13462">
    <property type="entry name" value="Thioredoxin_4"/>
    <property type="match status" value="1"/>
</dbReference>
<dbReference type="eggNOG" id="COG1651">
    <property type="taxonomic scope" value="Bacteria"/>
</dbReference>
<keyword evidence="5" id="KW-0676">Redox-active center</keyword>
<name>A0A0A5GMJ8_9BACI</name>
<evidence type="ECO:0000256" key="5">
    <source>
        <dbReference type="ARBA" id="ARBA00023284"/>
    </source>
</evidence>
<evidence type="ECO:0000256" key="3">
    <source>
        <dbReference type="ARBA" id="ARBA00023002"/>
    </source>
</evidence>
<dbReference type="EMBL" id="AVPE01000006">
    <property type="protein sequence ID" value="KGX92448.1"/>
    <property type="molecule type" value="Genomic_DNA"/>
</dbReference>
<comment type="caution">
    <text evidence="7">The sequence shown here is derived from an EMBL/GenBank/DDBJ whole genome shotgun (WGS) entry which is preliminary data.</text>
</comment>
<dbReference type="STRING" id="1385510.GCA_000425205_02006"/>
<dbReference type="InterPro" id="IPR013766">
    <property type="entry name" value="Thioredoxin_domain"/>
</dbReference>